<evidence type="ECO:0000313" key="6">
    <source>
        <dbReference type="EMBL" id="RLN53268.1"/>
    </source>
</evidence>
<dbReference type="EMBL" id="MBDO02000173">
    <property type="protein sequence ID" value="RLN60926.1"/>
    <property type="molecule type" value="Genomic_DNA"/>
</dbReference>
<feature type="compositionally biased region" description="Acidic residues" evidence="4">
    <location>
        <begin position="305"/>
        <end position="323"/>
    </location>
</feature>
<evidence type="ECO:0000313" key="8">
    <source>
        <dbReference type="Proteomes" id="UP000277300"/>
    </source>
</evidence>
<dbReference type="InterPro" id="IPR002110">
    <property type="entry name" value="Ankyrin_rpt"/>
</dbReference>
<sequence>MKQRATPYATNDRDKTERLLNPQDEPSDVHALRGSSPVKTRSSSDAALLGADDDREDSGDDEDDDLMDDLDEAAAHAAFRQEQAEMRAQFTFAEERKKTVENRFMASMRRKRRMLARNENLRFRELHKPPEPIATKYAYSPLHIAVHFEHEAIVRLLLATSPRVKVNAADNQVGCTPLHLAILQGNIAITKLLLEDTNAQQLEAKNGTTPIELAAELKRSDMQTLLVDHATRSSGRTQLANWLASIGLVEYAPRFFDEGFDDPQFLLGTGGLNDKTLDAIHIQKAGHRAKLQTLYQLKEFLHVEADEEGSEGAEDEDEEESLSGEDSHEGESESDDDDESESDDESS</sequence>
<dbReference type="EMBL" id="MBAD02001594">
    <property type="protein sequence ID" value="RLN53268.1"/>
    <property type="molecule type" value="Genomic_DNA"/>
</dbReference>
<dbReference type="Proteomes" id="UP000277300">
    <property type="component" value="Unassembled WGS sequence"/>
</dbReference>
<dbReference type="PANTHER" id="PTHR24174">
    <property type="entry name" value="ANKYRIN REPEAT AND STERILE ALPHA MOTIF DOMAIN-CONTAINING PROTEIN 1"/>
    <property type="match status" value="1"/>
</dbReference>
<dbReference type="AlphaFoldDB" id="A0A3F2RN47"/>
<evidence type="ECO:0000313" key="9">
    <source>
        <dbReference type="Proteomes" id="UP000284657"/>
    </source>
</evidence>
<keyword evidence="1" id="KW-0677">Repeat</keyword>
<dbReference type="Gene3D" id="1.10.150.50">
    <property type="entry name" value="Transcription Factor, Ets-1"/>
    <property type="match status" value="1"/>
</dbReference>
<dbReference type="Proteomes" id="UP000284657">
    <property type="component" value="Unassembled WGS sequence"/>
</dbReference>
<evidence type="ECO:0000313" key="7">
    <source>
        <dbReference type="EMBL" id="RLN60926.1"/>
    </source>
</evidence>
<dbReference type="InterPro" id="IPR036770">
    <property type="entry name" value="Ankyrin_rpt-contain_sf"/>
</dbReference>
<dbReference type="PROSITE" id="PS50088">
    <property type="entry name" value="ANK_REPEAT"/>
    <property type="match status" value="1"/>
</dbReference>
<keyword evidence="2 3" id="KW-0040">ANK repeat</keyword>
<evidence type="ECO:0000259" key="5">
    <source>
        <dbReference type="SMART" id="SM00454"/>
    </source>
</evidence>
<dbReference type="Pfam" id="PF00536">
    <property type="entry name" value="SAM_1"/>
    <property type="match status" value="1"/>
</dbReference>
<feature type="repeat" description="ANK" evidence="3">
    <location>
        <begin position="173"/>
        <end position="195"/>
    </location>
</feature>
<dbReference type="InterPro" id="IPR001660">
    <property type="entry name" value="SAM"/>
</dbReference>
<organism evidence="7 8">
    <name type="scientific">Phytophthora kernoviae</name>
    <dbReference type="NCBI Taxonomy" id="325452"/>
    <lineage>
        <taxon>Eukaryota</taxon>
        <taxon>Sar</taxon>
        <taxon>Stramenopiles</taxon>
        <taxon>Oomycota</taxon>
        <taxon>Peronosporomycetes</taxon>
        <taxon>Peronosporales</taxon>
        <taxon>Peronosporaceae</taxon>
        <taxon>Phytophthora</taxon>
    </lineage>
</organism>
<evidence type="ECO:0000256" key="1">
    <source>
        <dbReference type="ARBA" id="ARBA00022737"/>
    </source>
</evidence>
<dbReference type="Gene3D" id="1.25.40.20">
    <property type="entry name" value="Ankyrin repeat-containing domain"/>
    <property type="match status" value="1"/>
</dbReference>
<feature type="compositionally biased region" description="Acidic residues" evidence="4">
    <location>
        <begin position="332"/>
        <end position="347"/>
    </location>
</feature>
<name>A0A3F2RN47_9STRA</name>
<feature type="region of interest" description="Disordered" evidence="4">
    <location>
        <begin position="304"/>
        <end position="347"/>
    </location>
</feature>
<comment type="caution">
    <text evidence="7">The sequence shown here is derived from an EMBL/GenBank/DDBJ whole genome shotgun (WGS) entry which is preliminary data.</text>
</comment>
<gene>
    <name evidence="6" type="ORF">BBJ29_004437</name>
    <name evidence="7" type="ORF">BBP00_00005721</name>
</gene>
<reference evidence="8 9" key="1">
    <citation type="submission" date="2018-07" db="EMBL/GenBank/DDBJ databases">
        <title>Genome sequencing of oomycete isolates from Chile give support for New Zealand origin for Phytophthora kernoviae and make available the first Nothophytophthora sp. genome.</title>
        <authorList>
            <person name="Studholme D.J."/>
            <person name="Sanfuentes E."/>
            <person name="Panda P."/>
            <person name="Hill R."/>
            <person name="Sambles C."/>
            <person name="Grant M."/>
            <person name="Williams N.M."/>
            <person name="Mcdougal R.L."/>
        </authorList>
    </citation>
    <scope>NUCLEOTIDE SEQUENCE [LARGE SCALE GENOMIC DNA]</scope>
    <source>
        <strain evidence="7">Chile6</strain>
        <strain evidence="6">Chile7</strain>
    </source>
</reference>
<dbReference type="SMART" id="SM00248">
    <property type="entry name" value="ANK"/>
    <property type="match status" value="3"/>
</dbReference>
<dbReference type="InterPro" id="IPR013761">
    <property type="entry name" value="SAM/pointed_sf"/>
</dbReference>
<dbReference type="Pfam" id="PF12796">
    <property type="entry name" value="Ank_2"/>
    <property type="match status" value="1"/>
</dbReference>
<evidence type="ECO:0000256" key="2">
    <source>
        <dbReference type="ARBA" id="ARBA00023043"/>
    </source>
</evidence>
<protein>
    <recommendedName>
        <fullName evidence="5">SAM domain-containing protein</fullName>
    </recommendedName>
</protein>
<proteinExistence type="predicted"/>
<feature type="domain" description="SAM" evidence="5">
    <location>
        <begin position="231"/>
        <end position="300"/>
    </location>
</feature>
<dbReference type="SMART" id="SM00454">
    <property type="entry name" value="SAM"/>
    <property type="match status" value="1"/>
</dbReference>
<evidence type="ECO:0000256" key="4">
    <source>
        <dbReference type="SAM" id="MobiDB-lite"/>
    </source>
</evidence>
<dbReference type="PROSITE" id="PS50297">
    <property type="entry name" value="ANK_REP_REGION"/>
    <property type="match status" value="1"/>
</dbReference>
<dbReference type="OrthoDB" id="194358at2759"/>
<feature type="region of interest" description="Disordered" evidence="4">
    <location>
        <begin position="1"/>
        <end position="66"/>
    </location>
</feature>
<dbReference type="PANTHER" id="PTHR24174:SF16">
    <property type="entry name" value="CASKIN-2"/>
    <property type="match status" value="1"/>
</dbReference>
<feature type="compositionally biased region" description="Acidic residues" evidence="4">
    <location>
        <begin position="51"/>
        <end position="66"/>
    </location>
</feature>
<dbReference type="InterPro" id="IPR033635">
    <property type="entry name" value="ANKS1/Caskin"/>
</dbReference>
<dbReference type="SUPFAM" id="SSF48403">
    <property type="entry name" value="Ankyrin repeat"/>
    <property type="match status" value="1"/>
</dbReference>
<accession>A0A3F2RN47</accession>
<evidence type="ECO:0000256" key="3">
    <source>
        <dbReference type="PROSITE-ProRule" id="PRU00023"/>
    </source>
</evidence>
<dbReference type="SUPFAM" id="SSF47769">
    <property type="entry name" value="SAM/Pointed domain"/>
    <property type="match status" value="1"/>
</dbReference>